<accession>A0A7Y6I2E0</accession>
<feature type="region of interest" description="Disordered" evidence="1">
    <location>
        <begin position="90"/>
        <end position="141"/>
    </location>
</feature>
<evidence type="ECO:0000313" key="4">
    <source>
        <dbReference type="Proteomes" id="UP000586042"/>
    </source>
</evidence>
<keyword evidence="2" id="KW-1133">Transmembrane helix</keyword>
<evidence type="ECO:0000256" key="2">
    <source>
        <dbReference type="SAM" id="Phobius"/>
    </source>
</evidence>
<evidence type="ECO:0000313" key="3">
    <source>
        <dbReference type="EMBL" id="NUW30457.1"/>
    </source>
</evidence>
<dbReference type="AlphaFoldDB" id="A0A7Y6I2E0"/>
<feature type="compositionally biased region" description="Pro residues" evidence="1">
    <location>
        <begin position="1"/>
        <end position="13"/>
    </location>
</feature>
<dbReference type="RefSeq" id="WP_175587882.1">
    <property type="nucleotide sequence ID" value="NZ_JABWGN010000001.1"/>
</dbReference>
<feature type="region of interest" description="Disordered" evidence="1">
    <location>
        <begin position="1"/>
        <end position="50"/>
    </location>
</feature>
<reference evidence="3 4" key="1">
    <citation type="submission" date="2020-06" db="EMBL/GenBank/DDBJ databases">
        <title>Nonomuraea sp. SMC257, a novel actinomycete isolated from soil.</title>
        <authorList>
            <person name="Chanama M."/>
        </authorList>
    </citation>
    <scope>NUCLEOTIDE SEQUENCE [LARGE SCALE GENOMIC DNA]</scope>
    <source>
        <strain evidence="3 4">SMC257</strain>
    </source>
</reference>
<organism evidence="3 4">
    <name type="scientific">Nonomuraea montanisoli</name>
    <dbReference type="NCBI Taxonomy" id="2741721"/>
    <lineage>
        <taxon>Bacteria</taxon>
        <taxon>Bacillati</taxon>
        <taxon>Actinomycetota</taxon>
        <taxon>Actinomycetes</taxon>
        <taxon>Streptosporangiales</taxon>
        <taxon>Streptosporangiaceae</taxon>
        <taxon>Nonomuraea</taxon>
    </lineage>
</organism>
<gene>
    <name evidence="3" type="ORF">HTZ77_03310</name>
</gene>
<sequence length="312" mass="32087">MWGRPSNPPPRSPLSPASFDLPASAPTRIGGHPLGAFKQPPASPAPPAAQPSKAKRAVLAVVGVLVLGGVATGGFFAYKSLSAPASTAAGKRTSAPASAPPSSAPTGSAPTESAPTDSAPTAASPTASTSPGATAATMLDSEATDKRKLSLSEAFGEKKVEAAGTTFSRVETDMENDCRKAAAGPFAEALHDQKCSRVLRATYVDSKRRYAVTSGIAVLPSKDAAMRADQSKNLGRNLWFRALPGPGGSGGERVDIAGGYAAGLVWGRYIVFSYATYADGHTPAAKDRTLGKVSDAFRDEMSLVLERRISND</sequence>
<dbReference type="EMBL" id="JABWGN010000001">
    <property type="protein sequence ID" value="NUW30457.1"/>
    <property type="molecule type" value="Genomic_DNA"/>
</dbReference>
<name>A0A7Y6I2E0_9ACTN</name>
<dbReference type="Proteomes" id="UP000586042">
    <property type="component" value="Unassembled WGS sequence"/>
</dbReference>
<evidence type="ECO:0000256" key="1">
    <source>
        <dbReference type="SAM" id="MobiDB-lite"/>
    </source>
</evidence>
<keyword evidence="2" id="KW-0812">Transmembrane</keyword>
<comment type="caution">
    <text evidence="3">The sequence shown here is derived from an EMBL/GenBank/DDBJ whole genome shotgun (WGS) entry which is preliminary data.</text>
</comment>
<feature type="compositionally biased region" description="Low complexity" evidence="1">
    <location>
        <begin position="104"/>
        <end position="137"/>
    </location>
</feature>
<feature type="transmembrane region" description="Helical" evidence="2">
    <location>
        <begin position="57"/>
        <end position="78"/>
    </location>
</feature>
<keyword evidence="2" id="KW-0472">Membrane</keyword>
<proteinExistence type="predicted"/>
<keyword evidence="4" id="KW-1185">Reference proteome</keyword>
<protein>
    <submittedName>
        <fullName evidence="3">Uncharacterized protein</fullName>
    </submittedName>
</protein>